<protein>
    <submittedName>
        <fullName evidence="10">Amino acid ABC transporter permease</fullName>
    </submittedName>
</protein>
<keyword evidence="11" id="KW-1185">Reference proteome</keyword>
<dbReference type="Gene3D" id="1.10.3720.10">
    <property type="entry name" value="MetI-like"/>
    <property type="match status" value="1"/>
</dbReference>
<name>A0ABP8KCZ0_9ACTN</name>
<keyword evidence="6 8" id="KW-1133">Transmembrane helix</keyword>
<comment type="similarity">
    <text evidence="8">Belongs to the binding-protein-dependent transport system permease family.</text>
</comment>
<feature type="transmembrane region" description="Helical" evidence="8">
    <location>
        <begin position="82"/>
        <end position="104"/>
    </location>
</feature>
<evidence type="ECO:0000256" key="1">
    <source>
        <dbReference type="ARBA" id="ARBA00004651"/>
    </source>
</evidence>
<keyword evidence="5" id="KW-0029">Amino-acid transport</keyword>
<dbReference type="InterPro" id="IPR035906">
    <property type="entry name" value="MetI-like_sf"/>
</dbReference>
<dbReference type="NCBIfam" id="TIGR01726">
    <property type="entry name" value="HEQRo_perm_3TM"/>
    <property type="match status" value="1"/>
</dbReference>
<evidence type="ECO:0000256" key="3">
    <source>
        <dbReference type="ARBA" id="ARBA00022475"/>
    </source>
</evidence>
<keyword evidence="3" id="KW-1003">Cell membrane</keyword>
<organism evidence="10 11">
    <name type="scientific">Tsukamurella soli</name>
    <dbReference type="NCBI Taxonomy" id="644556"/>
    <lineage>
        <taxon>Bacteria</taxon>
        <taxon>Bacillati</taxon>
        <taxon>Actinomycetota</taxon>
        <taxon>Actinomycetes</taxon>
        <taxon>Mycobacteriales</taxon>
        <taxon>Tsukamurellaceae</taxon>
        <taxon>Tsukamurella</taxon>
    </lineage>
</organism>
<dbReference type="Proteomes" id="UP001500635">
    <property type="component" value="Unassembled WGS sequence"/>
</dbReference>
<feature type="transmembrane region" description="Helical" evidence="8">
    <location>
        <begin position="186"/>
        <end position="207"/>
    </location>
</feature>
<dbReference type="RefSeq" id="WP_345000744.1">
    <property type="nucleotide sequence ID" value="NZ_BAABFR010000122.1"/>
</dbReference>
<dbReference type="PROSITE" id="PS50928">
    <property type="entry name" value="ABC_TM1"/>
    <property type="match status" value="1"/>
</dbReference>
<keyword evidence="4 8" id="KW-0812">Transmembrane</keyword>
<gene>
    <name evidence="10" type="ORF">GCM10023147_46840</name>
</gene>
<dbReference type="SUPFAM" id="SSF161098">
    <property type="entry name" value="MetI-like"/>
    <property type="match status" value="1"/>
</dbReference>
<comment type="subcellular location">
    <subcellularLocation>
        <location evidence="1 8">Cell membrane</location>
        <topology evidence="1 8">Multi-pass membrane protein</topology>
    </subcellularLocation>
</comment>
<dbReference type="EMBL" id="BAABFR010000122">
    <property type="protein sequence ID" value="GAA4404409.1"/>
    <property type="molecule type" value="Genomic_DNA"/>
</dbReference>
<accession>A0ABP8KCZ0</accession>
<dbReference type="PANTHER" id="PTHR30614">
    <property type="entry name" value="MEMBRANE COMPONENT OF AMINO ACID ABC TRANSPORTER"/>
    <property type="match status" value="1"/>
</dbReference>
<dbReference type="PANTHER" id="PTHR30614:SF0">
    <property type="entry name" value="L-CYSTINE TRANSPORT SYSTEM PERMEASE PROTEIN TCYL"/>
    <property type="match status" value="1"/>
</dbReference>
<evidence type="ECO:0000256" key="4">
    <source>
        <dbReference type="ARBA" id="ARBA00022692"/>
    </source>
</evidence>
<feature type="transmembrane region" description="Helical" evidence="8">
    <location>
        <begin position="56"/>
        <end position="76"/>
    </location>
</feature>
<dbReference type="InterPro" id="IPR010065">
    <property type="entry name" value="AA_ABC_transptr_permease_3TM"/>
</dbReference>
<dbReference type="InterPro" id="IPR000515">
    <property type="entry name" value="MetI-like"/>
</dbReference>
<dbReference type="CDD" id="cd06261">
    <property type="entry name" value="TM_PBP2"/>
    <property type="match status" value="1"/>
</dbReference>
<keyword evidence="2 8" id="KW-0813">Transport</keyword>
<evidence type="ECO:0000256" key="7">
    <source>
        <dbReference type="ARBA" id="ARBA00023136"/>
    </source>
</evidence>
<keyword evidence="7 8" id="KW-0472">Membrane</keyword>
<proteinExistence type="inferred from homology"/>
<dbReference type="Pfam" id="PF00528">
    <property type="entry name" value="BPD_transp_1"/>
    <property type="match status" value="1"/>
</dbReference>
<sequence length="251" mass="27262">MWSWEAFFSFLTSKQLLEGAWTTVWLTTVSMALGLALAVVVVALRASSFFPARAVAGFYVWLMRGTPLLVQLVIIYTGLPQVGIRLGVVAAALTGLVLNEAAYLSEIVRAGLMSVPRGQKEAARALGMSPAKVFRIVVIPQALRVMIPPLGNSFNGLLKTSTLVSVISMEELLRRTQFLVQTNFRVLEGLCAAAVYFLMLTTIWGFVQRGLESRFGRGYEQVGPARRGAAHGGIGVDPVMVDEAEMKAANR</sequence>
<evidence type="ECO:0000259" key="9">
    <source>
        <dbReference type="PROSITE" id="PS50928"/>
    </source>
</evidence>
<evidence type="ECO:0000313" key="11">
    <source>
        <dbReference type="Proteomes" id="UP001500635"/>
    </source>
</evidence>
<evidence type="ECO:0000256" key="5">
    <source>
        <dbReference type="ARBA" id="ARBA00022970"/>
    </source>
</evidence>
<evidence type="ECO:0000256" key="2">
    <source>
        <dbReference type="ARBA" id="ARBA00022448"/>
    </source>
</evidence>
<evidence type="ECO:0000256" key="6">
    <source>
        <dbReference type="ARBA" id="ARBA00022989"/>
    </source>
</evidence>
<feature type="domain" description="ABC transmembrane type-1" evidence="9">
    <location>
        <begin position="20"/>
        <end position="208"/>
    </location>
</feature>
<reference evidence="11" key="1">
    <citation type="journal article" date="2019" name="Int. J. Syst. Evol. Microbiol.">
        <title>The Global Catalogue of Microorganisms (GCM) 10K type strain sequencing project: providing services to taxonomists for standard genome sequencing and annotation.</title>
        <authorList>
            <consortium name="The Broad Institute Genomics Platform"/>
            <consortium name="The Broad Institute Genome Sequencing Center for Infectious Disease"/>
            <person name="Wu L."/>
            <person name="Ma J."/>
        </authorList>
    </citation>
    <scope>NUCLEOTIDE SEQUENCE [LARGE SCALE GENOMIC DNA]</scope>
    <source>
        <strain evidence="11">JCM 17688</strain>
    </source>
</reference>
<dbReference type="InterPro" id="IPR043429">
    <property type="entry name" value="ArtM/GltK/GlnP/TcyL/YhdX-like"/>
</dbReference>
<feature type="transmembrane region" description="Helical" evidence="8">
    <location>
        <begin position="20"/>
        <end position="44"/>
    </location>
</feature>
<evidence type="ECO:0000313" key="10">
    <source>
        <dbReference type="EMBL" id="GAA4404409.1"/>
    </source>
</evidence>
<comment type="caution">
    <text evidence="10">The sequence shown here is derived from an EMBL/GenBank/DDBJ whole genome shotgun (WGS) entry which is preliminary data.</text>
</comment>
<evidence type="ECO:0000256" key="8">
    <source>
        <dbReference type="RuleBase" id="RU363032"/>
    </source>
</evidence>